<proteinExistence type="inferred from homology"/>
<dbReference type="Pfam" id="PF00085">
    <property type="entry name" value="Thioredoxin"/>
    <property type="match status" value="1"/>
</dbReference>
<dbReference type="GO" id="GO:0015035">
    <property type="term" value="F:protein-disulfide reductase activity"/>
    <property type="evidence" value="ECO:0007669"/>
    <property type="project" value="TreeGrafter"/>
</dbReference>
<sequence>MKKKMIIFGSVLVVLIAALAVVVSLQNSEKAEGNPYNKDESELDQATIDQLDDPNYGNQILPDELSEQIESGDPVTVYFYSPTCVYCQNTTPYLVPLTEDMGVDMKKMNLEEFEPQMAKYGIEATPTVVHFENGEEQDRIVGQQPEEAFREFFETNVTGN</sequence>
<dbReference type="AlphaFoldDB" id="A0A1N7JDW6"/>
<keyword evidence="3" id="KW-0676">Redox-active center</keyword>
<dbReference type="PANTHER" id="PTHR45663">
    <property type="entry name" value="GEO12009P1"/>
    <property type="match status" value="1"/>
</dbReference>
<comment type="similarity">
    <text evidence="1">Belongs to the thioredoxin family.</text>
</comment>
<accession>A0A1N7JDW6</accession>
<dbReference type="OrthoDB" id="32134at2"/>
<keyword evidence="6" id="KW-1185">Reference proteome</keyword>
<evidence type="ECO:0000256" key="1">
    <source>
        <dbReference type="ARBA" id="ARBA00008987"/>
    </source>
</evidence>
<keyword evidence="2" id="KW-1015">Disulfide bond</keyword>
<evidence type="ECO:0000313" key="6">
    <source>
        <dbReference type="Proteomes" id="UP000187608"/>
    </source>
</evidence>
<dbReference type="RefSeq" id="WP_076558734.1">
    <property type="nucleotide sequence ID" value="NZ_FTOC01000005.1"/>
</dbReference>
<dbReference type="PANTHER" id="PTHR45663:SF11">
    <property type="entry name" value="GEO12009P1"/>
    <property type="match status" value="1"/>
</dbReference>
<dbReference type="EMBL" id="FTOC01000005">
    <property type="protein sequence ID" value="SIS47525.1"/>
    <property type="molecule type" value="Genomic_DNA"/>
</dbReference>
<dbReference type="GO" id="GO:0045454">
    <property type="term" value="P:cell redox homeostasis"/>
    <property type="evidence" value="ECO:0007669"/>
    <property type="project" value="TreeGrafter"/>
</dbReference>
<evidence type="ECO:0000256" key="3">
    <source>
        <dbReference type="ARBA" id="ARBA00023284"/>
    </source>
</evidence>
<dbReference type="PROSITE" id="PS51352">
    <property type="entry name" value="THIOREDOXIN_2"/>
    <property type="match status" value="1"/>
</dbReference>
<evidence type="ECO:0000313" key="5">
    <source>
        <dbReference type="EMBL" id="SIS47525.1"/>
    </source>
</evidence>
<gene>
    <name evidence="5" type="ORF">SAMN05421687_105103</name>
</gene>
<dbReference type="InterPro" id="IPR013766">
    <property type="entry name" value="Thioredoxin_domain"/>
</dbReference>
<reference evidence="6" key="1">
    <citation type="submission" date="2017-01" db="EMBL/GenBank/DDBJ databases">
        <authorList>
            <person name="Varghese N."/>
            <person name="Submissions S."/>
        </authorList>
    </citation>
    <scope>NUCLEOTIDE SEQUENCE [LARGE SCALE GENOMIC DNA]</scope>
    <source>
        <strain evidence="6">DSM 23127</strain>
    </source>
</reference>
<dbReference type="InterPro" id="IPR036249">
    <property type="entry name" value="Thioredoxin-like_sf"/>
</dbReference>
<organism evidence="5 6">
    <name type="scientific">Salimicrobium flavidum</name>
    <dbReference type="NCBI Taxonomy" id="570947"/>
    <lineage>
        <taxon>Bacteria</taxon>
        <taxon>Bacillati</taxon>
        <taxon>Bacillota</taxon>
        <taxon>Bacilli</taxon>
        <taxon>Bacillales</taxon>
        <taxon>Bacillaceae</taxon>
        <taxon>Salimicrobium</taxon>
    </lineage>
</organism>
<name>A0A1N7JDW6_9BACI</name>
<dbReference type="CDD" id="cd02947">
    <property type="entry name" value="TRX_family"/>
    <property type="match status" value="1"/>
</dbReference>
<dbReference type="Gene3D" id="3.40.30.10">
    <property type="entry name" value="Glutaredoxin"/>
    <property type="match status" value="1"/>
</dbReference>
<dbReference type="STRING" id="570947.SAMN05421687_105103"/>
<evidence type="ECO:0000256" key="2">
    <source>
        <dbReference type="ARBA" id="ARBA00023157"/>
    </source>
</evidence>
<dbReference type="SUPFAM" id="SSF52833">
    <property type="entry name" value="Thioredoxin-like"/>
    <property type="match status" value="1"/>
</dbReference>
<dbReference type="GO" id="GO:0005829">
    <property type="term" value="C:cytosol"/>
    <property type="evidence" value="ECO:0007669"/>
    <property type="project" value="TreeGrafter"/>
</dbReference>
<evidence type="ECO:0000259" key="4">
    <source>
        <dbReference type="PROSITE" id="PS51352"/>
    </source>
</evidence>
<protein>
    <submittedName>
        <fullName evidence="5">Thioredoxin</fullName>
    </submittedName>
</protein>
<dbReference type="Proteomes" id="UP000187608">
    <property type="component" value="Unassembled WGS sequence"/>
</dbReference>
<feature type="domain" description="Thioredoxin" evidence="4">
    <location>
        <begin position="14"/>
        <end position="158"/>
    </location>
</feature>